<organism evidence="2 3">
    <name type="scientific">Cloeon dipterum</name>
    <dbReference type="NCBI Taxonomy" id="197152"/>
    <lineage>
        <taxon>Eukaryota</taxon>
        <taxon>Metazoa</taxon>
        <taxon>Ecdysozoa</taxon>
        <taxon>Arthropoda</taxon>
        <taxon>Hexapoda</taxon>
        <taxon>Insecta</taxon>
        <taxon>Pterygota</taxon>
        <taxon>Palaeoptera</taxon>
        <taxon>Ephemeroptera</taxon>
        <taxon>Pisciforma</taxon>
        <taxon>Baetidae</taxon>
        <taxon>Cloeon</taxon>
    </lineage>
</organism>
<feature type="compositionally biased region" description="Low complexity" evidence="1">
    <location>
        <begin position="49"/>
        <end position="72"/>
    </location>
</feature>
<keyword evidence="3" id="KW-1185">Reference proteome</keyword>
<evidence type="ECO:0000256" key="1">
    <source>
        <dbReference type="SAM" id="MobiDB-lite"/>
    </source>
</evidence>
<comment type="caution">
    <text evidence="2">The sequence shown here is derived from an EMBL/GenBank/DDBJ whole genome shotgun (WGS) entry which is preliminary data.</text>
</comment>
<dbReference type="AlphaFoldDB" id="A0A8S1CUV7"/>
<dbReference type="EMBL" id="CADEPI010000080">
    <property type="protein sequence ID" value="CAB3373071.1"/>
    <property type="molecule type" value="Genomic_DNA"/>
</dbReference>
<feature type="compositionally biased region" description="Polar residues" evidence="1">
    <location>
        <begin position="1"/>
        <end position="12"/>
    </location>
</feature>
<reference evidence="2 3" key="1">
    <citation type="submission" date="2020-04" db="EMBL/GenBank/DDBJ databases">
        <authorList>
            <person name="Alioto T."/>
            <person name="Alioto T."/>
            <person name="Gomez Garrido J."/>
        </authorList>
    </citation>
    <scope>NUCLEOTIDE SEQUENCE [LARGE SCALE GENOMIC DNA]</scope>
</reference>
<feature type="compositionally biased region" description="Low complexity" evidence="1">
    <location>
        <begin position="24"/>
        <end position="42"/>
    </location>
</feature>
<name>A0A8S1CUV7_9INSE</name>
<proteinExistence type="predicted"/>
<evidence type="ECO:0000313" key="3">
    <source>
        <dbReference type="Proteomes" id="UP000494165"/>
    </source>
</evidence>
<dbReference type="Proteomes" id="UP000494165">
    <property type="component" value="Unassembled WGS sequence"/>
</dbReference>
<feature type="region of interest" description="Disordered" evidence="1">
    <location>
        <begin position="1"/>
        <end position="75"/>
    </location>
</feature>
<accession>A0A8S1CUV7</accession>
<sequence length="142" mass="16088">METSKACSNSIAPTDASGVLNSKMHQMQIQQQPQQVAGAMQMNKGAADQPQQQQQQQQHQQQQPQQQQTTQPLFWMHSTPQGHRQYFKLDPQTHQKLQAMDAAQRHIVIQKLLKWQAAHPASTLADENNANSRKMLQLDLSA</sequence>
<evidence type="ECO:0000313" key="2">
    <source>
        <dbReference type="EMBL" id="CAB3373071.1"/>
    </source>
</evidence>
<gene>
    <name evidence="2" type="ORF">CLODIP_2_CD07735</name>
</gene>
<protein>
    <submittedName>
        <fullName evidence="2">Uncharacterized protein</fullName>
    </submittedName>
</protein>